<comment type="caution">
    <text evidence="1">The sequence shown here is derived from an EMBL/GenBank/DDBJ whole genome shotgun (WGS) entry which is preliminary data.</text>
</comment>
<keyword evidence="2" id="KW-1185">Reference proteome</keyword>
<proteinExistence type="predicted"/>
<dbReference type="Proteomes" id="UP001596060">
    <property type="component" value="Unassembled WGS sequence"/>
</dbReference>
<reference evidence="2" key="1">
    <citation type="journal article" date="2019" name="Int. J. Syst. Evol. Microbiol.">
        <title>The Global Catalogue of Microorganisms (GCM) 10K type strain sequencing project: providing services to taxonomists for standard genome sequencing and annotation.</title>
        <authorList>
            <consortium name="The Broad Institute Genomics Platform"/>
            <consortium name="The Broad Institute Genome Sequencing Center for Infectious Disease"/>
            <person name="Wu L."/>
            <person name="Ma J."/>
        </authorList>
    </citation>
    <scope>NUCLEOTIDE SEQUENCE [LARGE SCALE GENOMIC DNA]</scope>
    <source>
        <strain evidence="2">CCUG 43117</strain>
    </source>
</reference>
<name>A0ABW0NW58_9HYPH</name>
<gene>
    <name evidence="1" type="ORF">ACFPN9_03330</name>
</gene>
<evidence type="ECO:0000313" key="1">
    <source>
        <dbReference type="EMBL" id="MFC5504282.1"/>
    </source>
</evidence>
<dbReference type="RefSeq" id="WP_156446408.1">
    <property type="nucleotide sequence ID" value="NZ_JBHSLU010000007.1"/>
</dbReference>
<evidence type="ECO:0000313" key="2">
    <source>
        <dbReference type="Proteomes" id="UP001596060"/>
    </source>
</evidence>
<sequence>MKRCYSCLALLILSPALLLLGYYAIYSREFAYRISLTVETPAGLRQGSSVIRVFFGPSFGWSSRGISSRGEATFIDLGEGKNLVALLAQGPRGDAGNLQTLVSQAFFGLSPQGYLKRAPIEVAELPIGTRVALVGETIPTLVTFSDLADPNSAKVIAPHGFEAVCGSGYALKSASIETVAPGIWPFNLLPMPWPKWLFGETITRGIEKQLPFLVARREELRNVSADRPGFRPYFHSFVRESF</sequence>
<protein>
    <submittedName>
        <fullName evidence="1">Uncharacterized protein</fullName>
    </submittedName>
</protein>
<dbReference type="EMBL" id="JBHSLU010000007">
    <property type="protein sequence ID" value="MFC5504282.1"/>
    <property type="molecule type" value="Genomic_DNA"/>
</dbReference>
<accession>A0ABW0NW58</accession>
<organism evidence="1 2">
    <name type="scientific">Bosea massiliensis</name>
    <dbReference type="NCBI Taxonomy" id="151419"/>
    <lineage>
        <taxon>Bacteria</taxon>
        <taxon>Pseudomonadati</taxon>
        <taxon>Pseudomonadota</taxon>
        <taxon>Alphaproteobacteria</taxon>
        <taxon>Hyphomicrobiales</taxon>
        <taxon>Boseaceae</taxon>
        <taxon>Bosea</taxon>
    </lineage>
</organism>